<evidence type="ECO:0000256" key="3">
    <source>
        <dbReference type="SAM" id="SignalP"/>
    </source>
</evidence>
<proteinExistence type="predicted"/>
<dbReference type="AlphaFoldDB" id="A0A7I8JYA9"/>
<feature type="chain" id="PRO_5029774277" description="Folate receptor-like domain-containing protein" evidence="3">
    <location>
        <begin position="27"/>
        <end position="286"/>
    </location>
</feature>
<name>A0A7I8JYA9_SPIIN</name>
<dbReference type="InterPro" id="IPR018143">
    <property type="entry name" value="Folate_rcpt-like"/>
</dbReference>
<evidence type="ECO:0000256" key="2">
    <source>
        <dbReference type="ARBA" id="ARBA00023157"/>
    </source>
</evidence>
<keyword evidence="6" id="KW-1185">Reference proteome</keyword>
<dbReference type="Pfam" id="PF03024">
    <property type="entry name" value="Folate_rec"/>
    <property type="match status" value="1"/>
</dbReference>
<evidence type="ECO:0000313" key="5">
    <source>
        <dbReference type="EMBL" id="CAA7388847.1"/>
    </source>
</evidence>
<keyword evidence="1 3" id="KW-0732">Signal</keyword>
<organism evidence="5 6">
    <name type="scientific">Spirodela intermedia</name>
    <name type="common">Intermediate duckweed</name>
    <dbReference type="NCBI Taxonomy" id="51605"/>
    <lineage>
        <taxon>Eukaryota</taxon>
        <taxon>Viridiplantae</taxon>
        <taxon>Streptophyta</taxon>
        <taxon>Embryophyta</taxon>
        <taxon>Tracheophyta</taxon>
        <taxon>Spermatophyta</taxon>
        <taxon>Magnoliopsida</taxon>
        <taxon>Liliopsida</taxon>
        <taxon>Araceae</taxon>
        <taxon>Lemnoideae</taxon>
        <taxon>Spirodela</taxon>
    </lineage>
</organism>
<reference evidence="5" key="1">
    <citation type="submission" date="2020-02" db="EMBL/GenBank/DDBJ databases">
        <authorList>
            <person name="Scholz U."/>
            <person name="Mascher M."/>
            <person name="Fiebig A."/>
        </authorList>
    </citation>
    <scope>NUCLEOTIDE SEQUENCE</scope>
</reference>
<dbReference type="InterPro" id="IPR053305">
    <property type="entry name" value="Folate-binding_rcpt-like"/>
</dbReference>
<gene>
    <name evidence="5" type="ORF">SI8410_01001005</name>
</gene>
<accession>A0A7I8JYA9</accession>
<protein>
    <recommendedName>
        <fullName evidence="4">Folate receptor-like domain-containing protein</fullName>
    </recommendedName>
</protein>
<dbReference type="PANTHER" id="PTHR37390">
    <property type="entry name" value="OS02G0592500 PROTEIN"/>
    <property type="match status" value="1"/>
</dbReference>
<dbReference type="EMBL" id="LR746264">
    <property type="protein sequence ID" value="CAA7388847.1"/>
    <property type="molecule type" value="Genomic_DNA"/>
</dbReference>
<dbReference type="OrthoDB" id="498177at2759"/>
<dbReference type="Proteomes" id="UP000663760">
    <property type="component" value="Chromosome 1"/>
</dbReference>
<feature type="domain" description="Folate receptor-like" evidence="4">
    <location>
        <begin position="53"/>
        <end position="178"/>
    </location>
</feature>
<sequence length="286" mass="32143">MILFHRSTWTIIYMRLIYWWIWQGKSAGVCISPGGRFPAFKSEGKPPRKAAKGLRDLTLCRVFRENTCCDVAQTRPAFASMRRLASAGEASQECLDLWEVLECSICHPLVGTKPGPPIMCASFCDTVFRACSDAYFSIDGKTQVLSPCGLNDVMCGRASEWVSNGTELCQLAGFSVQSASFSNHDAEEPFCYGNKASLEAVDGLWKGSGRRSPQKPTSLGMRQDFLRWVRRMTINERLSWAVGLISGLFLLMRRRRLIHRQRQAAVQRTARMLRSRNHPASPNKPT</sequence>
<keyword evidence="2" id="KW-1015">Disulfide bond</keyword>
<dbReference type="PANTHER" id="PTHR37390:SF1">
    <property type="entry name" value="FOLATE-BINDING PROTEIN 1"/>
    <property type="match status" value="1"/>
</dbReference>
<evidence type="ECO:0000259" key="4">
    <source>
        <dbReference type="Pfam" id="PF03024"/>
    </source>
</evidence>
<evidence type="ECO:0000313" key="6">
    <source>
        <dbReference type="Proteomes" id="UP000663760"/>
    </source>
</evidence>
<feature type="signal peptide" evidence="3">
    <location>
        <begin position="1"/>
        <end position="26"/>
    </location>
</feature>
<evidence type="ECO:0000256" key="1">
    <source>
        <dbReference type="ARBA" id="ARBA00022729"/>
    </source>
</evidence>